<name>A0A6I8V470_DROPS</name>
<organism evidence="1 2">
    <name type="scientific">Drosophila pseudoobscura pseudoobscura</name>
    <name type="common">Fruit fly</name>
    <dbReference type="NCBI Taxonomy" id="46245"/>
    <lineage>
        <taxon>Eukaryota</taxon>
        <taxon>Metazoa</taxon>
        <taxon>Ecdysozoa</taxon>
        <taxon>Arthropoda</taxon>
        <taxon>Hexapoda</taxon>
        <taxon>Insecta</taxon>
        <taxon>Pterygota</taxon>
        <taxon>Neoptera</taxon>
        <taxon>Endopterygota</taxon>
        <taxon>Diptera</taxon>
        <taxon>Brachycera</taxon>
        <taxon>Muscomorpha</taxon>
        <taxon>Ephydroidea</taxon>
        <taxon>Drosophilidae</taxon>
        <taxon>Drosophila</taxon>
        <taxon>Sophophora</taxon>
    </lineage>
</organism>
<dbReference type="InParanoid" id="A0A6I8V470"/>
<dbReference type="InterPro" id="IPR032675">
    <property type="entry name" value="LRR_dom_sf"/>
</dbReference>
<dbReference type="KEGG" id="dpo:6897587"/>
<protein>
    <submittedName>
        <fullName evidence="2">Uncharacterized protein</fullName>
    </submittedName>
</protein>
<reference evidence="1" key="1">
    <citation type="submission" date="2024-06" db="UniProtKB">
        <authorList>
            <consortium name="RefSeq"/>
        </authorList>
    </citation>
    <scope>NUCLEOTIDE SEQUENCE [LARGE SCALE GENOMIC DNA]</scope>
    <source>
        <strain evidence="1">MV2-25</strain>
    </source>
</reference>
<dbReference type="GeneID" id="6897587"/>
<accession>A0A6I8V470</accession>
<proteinExistence type="predicted"/>
<evidence type="ECO:0000313" key="2">
    <source>
        <dbReference type="RefSeq" id="XP_002137732.1"/>
    </source>
</evidence>
<dbReference type="Proteomes" id="UP000001819">
    <property type="component" value="Chromosome 2"/>
</dbReference>
<sequence>MVNIVDLAPEMISTIFEYLEQSKDRQCLAKSHPVFKEAIAIYAVESKCYEKIQIESLPIEDWSFILSACGSTVLHIACYSANIASAAVKLASEYCPNLKELIIPIRHEYWNEVKPLLVGLENLKGLILRNDYTPIDLTDLVKLPELRTLLLFAFNPKDVLPVVNLWQLTNLCIRNVDIVLNIYELCRGMAQLESIELEQVHVNFPATFMRDPLWAKLRYLKIGVVRVSSEMPYLPQLKILCIKCHSDIELGKILGRSVTRYSNTLLALRLYCTDKCSSHENNAKTIGQLKALKSLIFSNLNNTYLHFIKSDQLQKVIILSSNKITNSSILILLRGCKNLRYLDVSGCRRVNKNVVGPLINILRKNNVQPDDPLVLTVHLKSFGDVNQGTGTSNSYYNLLVVKICENFIRERPFTVPDPPVETEYLINTE</sequence>
<keyword evidence="1" id="KW-1185">Reference proteome</keyword>
<dbReference type="Bgee" id="FBgn0247747">
    <property type="expression patterns" value="Expressed in male reproductive system"/>
</dbReference>
<dbReference type="RefSeq" id="XP_002137732.1">
    <property type="nucleotide sequence ID" value="XM_002137696.3"/>
</dbReference>
<evidence type="ECO:0000313" key="1">
    <source>
        <dbReference type="Proteomes" id="UP000001819"/>
    </source>
</evidence>
<dbReference type="AlphaFoldDB" id="A0A6I8V470"/>
<gene>
    <name evidence="2" type="primary">LOC6897587</name>
</gene>
<dbReference type="OMA" id="HENNAKT"/>
<dbReference type="Gene3D" id="3.80.10.10">
    <property type="entry name" value="Ribonuclease Inhibitor"/>
    <property type="match status" value="1"/>
</dbReference>
<dbReference type="SUPFAM" id="SSF52058">
    <property type="entry name" value="L domain-like"/>
    <property type="match status" value="1"/>
</dbReference>
<reference evidence="2" key="2">
    <citation type="submission" date="2025-08" db="UniProtKB">
        <authorList>
            <consortium name="RefSeq"/>
        </authorList>
    </citation>
    <scope>IDENTIFICATION</scope>
    <source>
        <strain evidence="2">MV-25-SWS-2005</strain>
        <tissue evidence="2">Whole body</tissue>
    </source>
</reference>